<comment type="caution">
    <text evidence="3">The sequence shown here is derived from an EMBL/GenBank/DDBJ whole genome shotgun (WGS) entry which is preliminary data.</text>
</comment>
<dbReference type="Gene3D" id="3.30.1330.60">
    <property type="entry name" value="OmpA-like domain"/>
    <property type="match status" value="1"/>
</dbReference>
<sequence>MATESRTRWGALLIAAALVLGLSACKTAPRQPNTDTLDLQAATRVIVDDLLAQAGPTILDRMVSRRVAIDPFLDGDTGQQTVAAKQAETLLVEQLSARRSHLQVLPFSGSDIERTEYLITGSLKRAGRDSDAYVLAASLTDRRIGLVVAQSAVPVLRAGVDATPTPFFAESPSLVKDRVTEGYLATSQTPAGGAADPVYLNAVPTAALLSEALEAYNTQQWEKALEYYTAAAARPDGAQLRVFNGIYLSNVQLGRKEAAQEAFGRIVALGLATNNLAVRILFNPGSTEFWRDPSVTGVYPMWIRQIARETKEGDYCLTVIGHTSATGTEAINSRLSLARARTIRDAMLREVPALANALRIDGKGSSENIVGSATDNAVDSLDRRVEFRTTACGG</sequence>
<dbReference type="Pfam" id="PF00691">
    <property type="entry name" value="OmpA"/>
    <property type="match status" value="1"/>
</dbReference>
<gene>
    <name evidence="3" type="ORF">DNK49_07215</name>
</gene>
<evidence type="ECO:0000259" key="2">
    <source>
        <dbReference type="PROSITE" id="PS51123"/>
    </source>
</evidence>
<reference evidence="3 4" key="1">
    <citation type="submission" date="2018-06" db="EMBL/GenBank/DDBJ databases">
        <title>Azoarcus communis strain SWub3 genome.</title>
        <authorList>
            <person name="Zorraquino Salvo V."/>
            <person name="Toubiana D."/>
            <person name="Blumwald E."/>
        </authorList>
    </citation>
    <scope>NUCLEOTIDE SEQUENCE [LARGE SCALE GENOMIC DNA]</scope>
    <source>
        <strain evidence="3 4">SWub3</strain>
    </source>
</reference>
<proteinExistence type="predicted"/>
<evidence type="ECO:0000313" key="3">
    <source>
        <dbReference type="EMBL" id="PZA17028.1"/>
    </source>
</evidence>
<dbReference type="GO" id="GO:0016020">
    <property type="term" value="C:membrane"/>
    <property type="evidence" value="ECO:0007669"/>
    <property type="project" value="UniProtKB-UniRule"/>
</dbReference>
<dbReference type="OrthoDB" id="8836583at2"/>
<dbReference type="InterPro" id="IPR036737">
    <property type="entry name" value="OmpA-like_sf"/>
</dbReference>
<dbReference type="RefSeq" id="WP_110523673.1">
    <property type="nucleotide sequence ID" value="NZ_QKOE01000004.1"/>
</dbReference>
<dbReference type="EMBL" id="QKOE01000004">
    <property type="protein sequence ID" value="PZA17028.1"/>
    <property type="molecule type" value="Genomic_DNA"/>
</dbReference>
<protein>
    <submittedName>
        <fullName evidence="3">OmpA family protein</fullName>
    </submittedName>
</protein>
<dbReference type="SUPFAM" id="SSF103088">
    <property type="entry name" value="OmpA-like"/>
    <property type="match status" value="1"/>
</dbReference>
<dbReference type="Proteomes" id="UP000248259">
    <property type="component" value="Unassembled WGS sequence"/>
</dbReference>
<dbReference type="PROSITE" id="PS51123">
    <property type="entry name" value="OMPA_2"/>
    <property type="match status" value="1"/>
</dbReference>
<dbReference type="InterPro" id="IPR006665">
    <property type="entry name" value="OmpA-like"/>
</dbReference>
<evidence type="ECO:0000313" key="4">
    <source>
        <dbReference type="Proteomes" id="UP000248259"/>
    </source>
</evidence>
<feature type="domain" description="OmpA-like" evidence="2">
    <location>
        <begin position="269"/>
        <end position="393"/>
    </location>
</feature>
<keyword evidence="4" id="KW-1185">Reference proteome</keyword>
<name>A0A323V9W1_9RHOO</name>
<organism evidence="3 4">
    <name type="scientific">Parazoarcus communis SWub3 = DSM 12120</name>
    <dbReference type="NCBI Taxonomy" id="1121029"/>
    <lineage>
        <taxon>Bacteria</taxon>
        <taxon>Pseudomonadati</taxon>
        <taxon>Pseudomonadota</taxon>
        <taxon>Betaproteobacteria</taxon>
        <taxon>Rhodocyclales</taxon>
        <taxon>Zoogloeaceae</taxon>
        <taxon>Parazoarcus</taxon>
    </lineage>
</organism>
<evidence type="ECO:0000256" key="1">
    <source>
        <dbReference type="PROSITE-ProRule" id="PRU00473"/>
    </source>
</evidence>
<keyword evidence="1" id="KW-0472">Membrane</keyword>
<dbReference type="PROSITE" id="PS51257">
    <property type="entry name" value="PROKAR_LIPOPROTEIN"/>
    <property type="match status" value="1"/>
</dbReference>
<accession>A0A323V9W1</accession>
<dbReference type="AlphaFoldDB" id="A0A323V9W1"/>